<feature type="domain" description="SusD-like N-terminal" evidence="9">
    <location>
        <begin position="98"/>
        <end position="231"/>
    </location>
</feature>
<dbReference type="Proteomes" id="UP000238034">
    <property type="component" value="Unassembled WGS sequence"/>
</dbReference>
<sequence>MNTTRKYISILASGLVFLSMQACTKLEDESFTDIIASSYVPGRDDIGSLVAPAYANWRDVLMSNATGYYITQEIAADQLAVPAKPYGFVDGGLHRRMHEHKWTPEQAHCQDLWTKTYAGVTNCNRVIYQIESGAIPTEEATKASILAELKVLRASYYFVLCDNFGNVPIVDRFDVPEGFLPDQNTRKEVYDFIVSEITSSIPALSENSDVSTYARFNNKWSANALLAKVYLNAQVYSGQAEWVKCIQACDAVISSGKFSLEAVQKDVFKAQNQNSKEIVWAVPHDEVYAGGFYLAAWTMSPQNQFTYGAKSGGYGGLNAIPQFIDTFHPEDKRLTDGWMMGQQYAANGEPLKCAYGVLIGQPLVYVNECPGIDSTQEIHSYRINKFEIAQNSSPNNMDNDFPFLRYADILMMKAECLLRTGDANGAAALVTQVRQRSFPGNAALATVTGTQLQGNTSYKYGLKNHFTTTTEPVNDIAYGRFLDELGWEFAAEAHRRQDMIRFGVFTKKSWLSHSPNGDNRSVFPIPLQELNKNPKLKQNP</sequence>
<keyword evidence="5" id="KW-0998">Cell outer membrane</keyword>
<keyword evidence="4" id="KW-0472">Membrane</keyword>
<comment type="caution">
    <text evidence="10">The sequence shown here is derived from an EMBL/GenBank/DDBJ whole genome shotgun (WGS) entry which is preliminary data.</text>
</comment>
<evidence type="ECO:0000256" key="2">
    <source>
        <dbReference type="ARBA" id="ARBA00006275"/>
    </source>
</evidence>
<dbReference type="AlphaFoldDB" id="A0A2T0TRK3"/>
<dbReference type="GO" id="GO:0009279">
    <property type="term" value="C:cell outer membrane"/>
    <property type="evidence" value="ECO:0007669"/>
    <property type="project" value="UniProtKB-SubCell"/>
</dbReference>
<evidence type="ECO:0000256" key="6">
    <source>
        <dbReference type="SAM" id="MobiDB-lite"/>
    </source>
</evidence>
<dbReference type="RefSeq" id="WP_106295519.1">
    <property type="nucleotide sequence ID" value="NZ_PVTH01000015.1"/>
</dbReference>
<feature type="signal peptide" evidence="7">
    <location>
        <begin position="1"/>
        <end position="22"/>
    </location>
</feature>
<evidence type="ECO:0000259" key="9">
    <source>
        <dbReference type="Pfam" id="PF14322"/>
    </source>
</evidence>
<comment type="subcellular location">
    <subcellularLocation>
        <location evidence="1">Cell outer membrane</location>
    </subcellularLocation>
</comment>
<keyword evidence="3 7" id="KW-0732">Signal</keyword>
<keyword evidence="11" id="KW-1185">Reference proteome</keyword>
<dbReference type="Gene3D" id="1.25.40.390">
    <property type="match status" value="1"/>
</dbReference>
<evidence type="ECO:0000313" key="11">
    <source>
        <dbReference type="Proteomes" id="UP000238034"/>
    </source>
</evidence>
<dbReference type="SUPFAM" id="SSF48452">
    <property type="entry name" value="TPR-like"/>
    <property type="match status" value="1"/>
</dbReference>
<evidence type="ECO:0000313" key="10">
    <source>
        <dbReference type="EMBL" id="PRY48344.1"/>
    </source>
</evidence>
<accession>A0A2T0TRK3</accession>
<feature type="chain" id="PRO_5015522627" evidence="7">
    <location>
        <begin position="23"/>
        <end position="540"/>
    </location>
</feature>
<dbReference type="OrthoDB" id="9783641at2"/>
<gene>
    <name evidence="10" type="ORF">B0I27_11545</name>
</gene>
<evidence type="ECO:0000256" key="5">
    <source>
        <dbReference type="ARBA" id="ARBA00023237"/>
    </source>
</evidence>
<evidence type="ECO:0000256" key="3">
    <source>
        <dbReference type="ARBA" id="ARBA00022729"/>
    </source>
</evidence>
<dbReference type="PROSITE" id="PS51257">
    <property type="entry name" value="PROKAR_LIPOPROTEIN"/>
    <property type="match status" value="1"/>
</dbReference>
<dbReference type="InterPro" id="IPR011990">
    <property type="entry name" value="TPR-like_helical_dom_sf"/>
</dbReference>
<feature type="region of interest" description="Disordered" evidence="6">
    <location>
        <begin position="521"/>
        <end position="540"/>
    </location>
</feature>
<evidence type="ECO:0000259" key="8">
    <source>
        <dbReference type="Pfam" id="PF07980"/>
    </source>
</evidence>
<dbReference type="Pfam" id="PF07980">
    <property type="entry name" value="SusD_RagB"/>
    <property type="match status" value="1"/>
</dbReference>
<reference evidence="10 11" key="1">
    <citation type="submission" date="2018-03" db="EMBL/GenBank/DDBJ databases">
        <title>Genomic Encyclopedia of Type Strains, Phase III (KMG-III): the genomes of soil and plant-associated and newly described type strains.</title>
        <authorList>
            <person name="Whitman W."/>
        </authorList>
    </citation>
    <scope>NUCLEOTIDE SEQUENCE [LARGE SCALE GENOMIC DNA]</scope>
    <source>
        <strain evidence="10 11">CGMCC 1.9313</strain>
    </source>
</reference>
<proteinExistence type="inferred from homology"/>
<evidence type="ECO:0000256" key="1">
    <source>
        <dbReference type="ARBA" id="ARBA00004442"/>
    </source>
</evidence>
<dbReference type="InterPro" id="IPR033985">
    <property type="entry name" value="SusD-like_N"/>
</dbReference>
<dbReference type="Pfam" id="PF14322">
    <property type="entry name" value="SusD-like_3"/>
    <property type="match status" value="1"/>
</dbReference>
<organism evidence="10 11">
    <name type="scientific">Arcticibacter pallidicorallinus</name>
    <dbReference type="NCBI Taxonomy" id="1259464"/>
    <lineage>
        <taxon>Bacteria</taxon>
        <taxon>Pseudomonadati</taxon>
        <taxon>Bacteroidota</taxon>
        <taxon>Sphingobacteriia</taxon>
        <taxon>Sphingobacteriales</taxon>
        <taxon>Sphingobacteriaceae</taxon>
        <taxon>Arcticibacter</taxon>
    </lineage>
</organism>
<protein>
    <submittedName>
        <fullName evidence="10">Putative outer membrane starch-binding protein</fullName>
    </submittedName>
</protein>
<evidence type="ECO:0000256" key="7">
    <source>
        <dbReference type="SAM" id="SignalP"/>
    </source>
</evidence>
<name>A0A2T0TRK3_9SPHI</name>
<dbReference type="EMBL" id="PVTH01000015">
    <property type="protein sequence ID" value="PRY48344.1"/>
    <property type="molecule type" value="Genomic_DNA"/>
</dbReference>
<comment type="similarity">
    <text evidence="2">Belongs to the SusD family.</text>
</comment>
<evidence type="ECO:0000256" key="4">
    <source>
        <dbReference type="ARBA" id="ARBA00023136"/>
    </source>
</evidence>
<feature type="domain" description="RagB/SusD" evidence="8">
    <location>
        <begin position="323"/>
        <end position="540"/>
    </location>
</feature>
<dbReference type="InterPro" id="IPR012944">
    <property type="entry name" value="SusD_RagB_dom"/>
</dbReference>